<dbReference type="Proteomes" id="UP000006253">
    <property type="component" value="Unassembled WGS sequence"/>
</dbReference>
<evidence type="ECO:0000313" key="1">
    <source>
        <dbReference type="EMBL" id="EKO16943.1"/>
    </source>
</evidence>
<name>A0A0E2B6L2_9LEPT</name>
<dbReference type="EMBL" id="AHMY02000017">
    <property type="protein sequence ID" value="EKO16943.1"/>
    <property type="molecule type" value="Genomic_DNA"/>
</dbReference>
<organism evidence="1 2">
    <name type="scientific">Leptospira kirschneri str. H1</name>
    <dbReference type="NCBI Taxonomy" id="1049966"/>
    <lineage>
        <taxon>Bacteria</taxon>
        <taxon>Pseudomonadati</taxon>
        <taxon>Spirochaetota</taxon>
        <taxon>Spirochaetia</taxon>
        <taxon>Leptospirales</taxon>
        <taxon>Leptospiraceae</taxon>
        <taxon>Leptospira</taxon>
    </lineage>
</organism>
<sequence>MFQSTSFLNKGRNFPDLKSIKELAVFQSTSFLNKGRNSGCTGSN</sequence>
<gene>
    <name evidence="1" type="ORF">LEP1GSC081_0702</name>
</gene>
<evidence type="ECO:0000313" key="2">
    <source>
        <dbReference type="Proteomes" id="UP000006253"/>
    </source>
</evidence>
<comment type="caution">
    <text evidence="1">The sequence shown here is derived from an EMBL/GenBank/DDBJ whole genome shotgun (WGS) entry which is preliminary data.</text>
</comment>
<proteinExistence type="predicted"/>
<accession>A0A0E2B6L2</accession>
<reference evidence="1 2" key="1">
    <citation type="submission" date="2012-10" db="EMBL/GenBank/DDBJ databases">
        <authorList>
            <person name="Harkins D.M."/>
            <person name="Durkin A.S."/>
            <person name="Brinkac L.M."/>
            <person name="Selengut J.D."/>
            <person name="Sanka R."/>
            <person name="DePew J."/>
            <person name="Purushe J."/>
            <person name="Peacock S.J."/>
            <person name="Thaipadungpanit J."/>
            <person name="Wuthiekanun V.W."/>
            <person name="Day N.P."/>
            <person name="Vinetz J.M."/>
            <person name="Sutton G.G."/>
            <person name="Nelson W.C."/>
            <person name="Fouts D.E."/>
        </authorList>
    </citation>
    <scope>NUCLEOTIDE SEQUENCE [LARGE SCALE GENOMIC DNA]</scope>
    <source>
        <strain evidence="1 2">H1</strain>
    </source>
</reference>
<protein>
    <submittedName>
        <fullName evidence="1">Uncharacterized protein</fullName>
    </submittedName>
</protein>
<dbReference type="AlphaFoldDB" id="A0A0E2B6L2"/>